<dbReference type="InterPro" id="IPR015424">
    <property type="entry name" value="PyrdxlP-dep_Trfase"/>
</dbReference>
<dbReference type="SUPFAM" id="SSF53383">
    <property type="entry name" value="PLP-dependent transferases"/>
    <property type="match status" value="1"/>
</dbReference>
<dbReference type="InterPro" id="IPR015421">
    <property type="entry name" value="PyrdxlP-dep_Trfase_major"/>
</dbReference>
<dbReference type="GO" id="GO:0000271">
    <property type="term" value="P:polysaccharide biosynthetic process"/>
    <property type="evidence" value="ECO:0007669"/>
    <property type="project" value="TreeGrafter"/>
</dbReference>
<comment type="similarity">
    <text evidence="2 5">Belongs to the DegT/DnrJ/EryC1 family.</text>
</comment>
<accession>A2A1D6</accession>
<reference evidence="6" key="1">
    <citation type="journal article" date="2007" name="J. Bacteriol.">
        <title>Structural characterization of a specific glycopeptidolipid containing a novel N-acyl-deoxy sugar from mycobacterium intracellulare serotype 7 and genetic analysis of its glycosylation pathway.</title>
        <authorList>
            <person name="Fujiwara N."/>
            <person name="Nakata N."/>
            <person name="Maeda S."/>
            <person name="Naka T."/>
            <person name="Doe M."/>
            <person name="Yano I."/>
            <person name="Kobayashi K."/>
        </authorList>
    </citation>
    <scope>NUCLEOTIDE SEQUENCE</scope>
</reference>
<evidence type="ECO:0000256" key="1">
    <source>
        <dbReference type="ARBA" id="ARBA00022898"/>
    </source>
</evidence>
<dbReference type="PIRSF" id="PIRSF000390">
    <property type="entry name" value="PLP_StrS"/>
    <property type="match status" value="1"/>
</dbReference>
<dbReference type="CDD" id="cd00616">
    <property type="entry name" value="AHBA_syn"/>
    <property type="match status" value="1"/>
</dbReference>
<sequence>MPAEIPFIRPSFPGPSELAEDFEAIVQANWYTNFGPKERQFARALGEYLGPDLHVATLANGTLALIAALHVTLGPGLRDRYVLMPSFTFIAVAQAAQWTGYQPWFIDIDIDTWQPSITSARAVLEDSRDTVAGILLPNVFGVGNPQIDAWEKLAADWELPIVIDSAAGFGSAYVDGSRVGGRGACEIFSFHATKPFAVGEGGALVSRNPQLVAETHQFQNFGFEASRESIQLGINGKLQEISAAIGLRQLVGLDGRLASRRKVFDCYRTELSGTGLQFQPNAEASSLCFASACCTSTGHKAAVLASLCEHEIQARDYYNPPLHLHPYFVASPQLGSADLPATEDICSRIVSLPVHDDMAADDVARVVAAVKKVST</sequence>
<dbReference type="PANTHER" id="PTHR30244">
    <property type="entry name" value="TRANSAMINASE"/>
    <property type="match status" value="1"/>
</dbReference>
<dbReference type="GO" id="GO:0008483">
    <property type="term" value="F:transaminase activity"/>
    <property type="evidence" value="ECO:0007669"/>
    <property type="project" value="UniProtKB-KW"/>
</dbReference>
<evidence type="ECO:0000256" key="4">
    <source>
        <dbReference type="PIRSR" id="PIRSR000390-2"/>
    </source>
</evidence>
<dbReference type="InterPro" id="IPR000653">
    <property type="entry name" value="DegT/StrS_aminotransferase"/>
</dbReference>
<dbReference type="GO" id="GO:0030170">
    <property type="term" value="F:pyridoxal phosphate binding"/>
    <property type="evidence" value="ECO:0007669"/>
    <property type="project" value="TreeGrafter"/>
</dbReference>
<dbReference type="Pfam" id="PF01041">
    <property type="entry name" value="DegT_DnrJ_EryC1"/>
    <property type="match status" value="1"/>
</dbReference>
<evidence type="ECO:0000313" key="6">
    <source>
        <dbReference type="EMBL" id="BAF45364.1"/>
    </source>
</evidence>
<organism evidence="6">
    <name type="scientific">Mycobacterium intracellulare</name>
    <dbReference type="NCBI Taxonomy" id="1767"/>
    <lineage>
        <taxon>Bacteria</taxon>
        <taxon>Bacillati</taxon>
        <taxon>Actinomycetota</taxon>
        <taxon>Actinomycetes</taxon>
        <taxon>Mycobacteriales</taxon>
        <taxon>Mycobacteriaceae</taxon>
        <taxon>Mycobacterium</taxon>
        <taxon>Mycobacterium avium complex (MAC)</taxon>
    </lineage>
</organism>
<name>A2A1D6_MYCIT</name>
<evidence type="ECO:0000256" key="5">
    <source>
        <dbReference type="RuleBase" id="RU004508"/>
    </source>
</evidence>
<dbReference type="Gene3D" id="3.40.640.10">
    <property type="entry name" value="Type I PLP-dependent aspartate aminotransferase-like (Major domain)"/>
    <property type="match status" value="1"/>
</dbReference>
<keyword evidence="1 4" id="KW-0663">Pyridoxal phosphate</keyword>
<protein>
    <submittedName>
        <fullName evidence="6">Putative Aminotransferase</fullName>
    </submittedName>
</protein>
<feature type="modified residue" description="N6-(pyridoxal phosphate)lysine" evidence="4">
    <location>
        <position position="194"/>
    </location>
</feature>
<keyword evidence="6" id="KW-0032">Aminotransferase</keyword>
<dbReference type="EMBL" id="AB274811">
    <property type="protein sequence ID" value="BAF45364.1"/>
    <property type="molecule type" value="Genomic_DNA"/>
</dbReference>
<proteinExistence type="inferred from homology"/>
<evidence type="ECO:0000256" key="2">
    <source>
        <dbReference type="ARBA" id="ARBA00037999"/>
    </source>
</evidence>
<keyword evidence="6" id="KW-0808">Transferase</keyword>
<feature type="active site" description="Proton acceptor" evidence="3">
    <location>
        <position position="194"/>
    </location>
</feature>
<evidence type="ECO:0000256" key="3">
    <source>
        <dbReference type="PIRSR" id="PIRSR000390-1"/>
    </source>
</evidence>
<dbReference type="PANTHER" id="PTHR30244:SF9">
    <property type="entry name" value="PROTEIN RV3402C"/>
    <property type="match status" value="1"/>
</dbReference>
<dbReference type="AlphaFoldDB" id="A2A1D6"/>